<dbReference type="PROSITE" id="PS50110">
    <property type="entry name" value="RESPONSE_REGULATORY"/>
    <property type="match status" value="1"/>
</dbReference>
<evidence type="ECO:0000256" key="7">
    <source>
        <dbReference type="SAM" id="MobiDB-lite"/>
    </source>
</evidence>
<evidence type="ECO:0000256" key="6">
    <source>
        <dbReference type="PROSITE-ProRule" id="PRU00169"/>
    </source>
</evidence>
<dbReference type="SMART" id="SM00388">
    <property type="entry name" value="HisKA"/>
    <property type="match status" value="1"/>
</dbReference>
<evidence type="ECO:0000313" key="10">
    <source>
        <dbReference type="EMBL" id="KAF2766758.1"/>
    </source>
</evidence>
<dbReference type="EC" id="2.7.13.3" evidence="2"/>
<dbReference type="SUPFAM" id="SSF47384">
    <property type="entry name" value="Homodimeric domain of signal transducing histidine kinase"/>
    <property type="match status" value="1"/>
</dbReference>
<dbReference type="CDD" id="cd00082">
    <property type="entry name" value="HisKA"/>
    <property type="match status" value="1"/>
</dbReference>
<feature type="compositionally biased region" description="Basic and acidic residues" evidence="7">
    <location>
        <begin position="1111"/>
        <end position="1133"/>
    </location>
</feature>
<comment type="catalytic activity">
    <reaction evidence="1">
        <text>ATP + protein L-histidine = ADP + protein N-phospho-L-histidine.</text>
        <dbReference type="EC" id="2.7.13.3"/>
    </reaction>
</comment>
<dbReference type="SMART" id="SM00448">
    <property type="entry name" value="REC"/>
    <property type="match status" value="1"/>
</dbReference>
<feature type="compositionally biased region" description="Polar residues" evidence="7">
    <location>
        <begin position="1153"/>
        <end position="1167"/>
    </location>
</feature>
<evidence type="ECO:0000256" key="3">
    <source>
        <dbReference type="ARBA" id="ARBA00022553"/>
    </source>
</evidence>
<dbReference type="GO" id="GO:0009927">
    <property type="term" value="F:histidine phosphotransfer kinase activity"/>
    <property type="evidence" value="ECO:0007669"/>
    <property type="project" value="TreeGrafter"/>
</dbReference>
<sequence>MAPLPDRPHLPRRQALFESRREREFYRYYEPIRSLTESGPPLCDLFDDVAVKDHVPFSSPDPALTAFCQLAALRLGTRRAMLFFFDSNYAYVLAEATQTLSLKDDSVHEIDDKLWLGHTVIPRGFSICEETVCSLLPSENVTPDCEHHLVHIINDLEKDTQFCDRPYVRDGPKARFYAGVPITTPKGINIGAFCLLDDKKRDGLDEKGISFLKDMASTVMKHLDHCRAKAEHIRGTRMVTGLGAFIEGASSLRTWQEENKRRSDRQEGGRSSLANVIKEPLAARPKPCPRQGPTTEVPTQSRNLSDHRGTPDLEEPKHIDSANASSASVPRLGASVETKSIGPLEAPPEVDEGTAMPTSKSARTSQQSDDLQAQLVADNVRSTFQRAADFIREAVDVEGAFFLDAAVGTYGGLVEAHDGSDQSSDALISGTDATGNESEGQKKVGYGEGVPDKLCTVLASSHTTSDHYHSTREMQAMTNKSNITERFLRSLLRRYGHGKIWNFNDAGDASSDDDSSESGSSRDSLRRSNGSGSTGRSSTNTRKDRRRRNRINDGREIQRLFPGVRSFALVGMWDQTRGRWFSACAVYTYSPLRLFSAESETSYIAAFCDVIIAEVHRLEAQNSNRAKSDFISSISHELRSPLHGILGSVECLQDQKLDSFSTGMVSQIEVCGRTLLDIVDHLLDFSKVNHLAKTKPLLSESQGRRRISSTTARISQLGGLMSLDTEVALDEVTEEVVDTAVYSFCCARDKNFILNRDVSVILDVDRLVETSCRCRVPLGGWKRICINLLSNALKYTDAGYIHVNLRAAPIPGKKKRFNVVFEVKDSGRGMRKEFLENHLFKAFSQEDTLMEGTGLGMSLVAKIIKAMGGKIEVQSEKGVGTTMTVTAPFERSVRGNEETANGCQPEPQHPFKDWSVGIFGFDDISGASDQAQSTRHIARALTLQSLRAQCQHLGLHVQRLRLDKPEPDVQVLILAEEDVTGYRKHIMSGEQSASKTEKPMIILCSSTISARNLKRNGIFKEHNIPVEYIAQPCTSSRLANALRRCLGHQTGPWSDHQKQANGGAQFADTANAKDLITLTHHRRGTIPVLDEMLDEALLSPRSEESDTFSRLGERPAHEASTRSRLQIKDEQTNRSKSTGARPHSSFPVVEFSSAKNPSTNAHNVKSDTASTNGLSLLLVDDNQINLQLLINYARKQGHRKRTASDGAEAVRVYKEAALSSMRAGVQDGDPSEKPSTILMDLTMPVMNGFEATREIRAFEKQHGIAPAHIIALTGLGSASAQQEAFSSGVDLFLTKPVRLKELTKLLDGIRNSRNRDKSRDQNERPEQA</sequence>
<feature type="compositionally biased region" description="Basic and acidic residues" evidence="7">
    <location>
        <begin position="256"/>
        <end position="268"/>
    </location>
</feature>
<feature type="domain" description="Response regulatory" evidence="9">
    <location>
        <begin position="1175"/>
        <end position="1310"/>
    </location>
</feature>
<keyword evidence="5" id="KW-0418">Kinase</keyword>
<accession>A0A6G1L2V1</accession>
<keyword evidence="3 6" id="KW-0597">Phosphoprotein</keyword>
<gene>
    <name evidence="10" type="ORF">EJ03DRAFT_376695</name>
</gene>
<protein>
    <recommendedName>
        <fullName evidence="2">histidine kinase</fullName>
        <ecNumber evidence="2">2.7.13.3</ecNumber>
    </recommendedName>
</protein>
<reference evidence="10" key="1">
    <citation type="journal article" date="2020" name="Stud. Mycol.">
        <title>101 Dothideomycetes genomes: a test case for predicting lifestyles and emergence of pathogens.</title>
        <authorList>
            <person name="Haridas S."/>
            <person name="Albert R."/>
            <person name="Binder M."/>
            <person name="Bloem J."/>
            <person name="Labutti K."/>
            <person name="Salamov A."/>
            <person name="Andreopoulos B."/>
            <person name="Baker S."/>
            <person name="Barry K."/>
            <person name="Bills G."/>
            <person name="Bluhm B."/>
            <person name="Cannon C."/>
            <person name="Castanera R."/>
            <person name="Culley D."/>
            <person name="Daum C."/>
            <person name="Ezra D."/>
            <person name="Gonzalez J."/>
            <person name="Henrissat B."/>
            <person name="Kuo A."/>
            <person name="Liang C."/>
            <person name="Lipzen A."/>
            <person name="Lutzoni F."/>
            <person name="Magnuson J."/>
            <person name="Mondo S."/>
            <person name="Nolan M."/>
            <person name="Ohm R."/>
            <person name="Pangilinan J."/>
            <person name="Park H.-J."/>
            <person name="Ramirez L."/>
            <person name="Alfaro M."/>
            <person name="Sun H."/>
            <person name="Tritt A."/>
            <person name="Yoshinaga Y."/>
            <person name="Zwiers L.-H."/>
            <person name="Turgeon B."/>
            <person name="Goodwin S."/>
            <person name="Spatafora J."/>
            <person name="Crous P."/>
            <person name="Grigoriev I."/>
        </authorList>
    </citation>
    <scope>NUCLEOTIDE SEQUENCE</scope>
    <source>
        <strain evidence="10">CBS 116005</strain>
    </source>
</reference>
<dbReference type="Gene3D" id="3.40.50.2300">
    <property type="match status" value="1"/>
</dbReference>
<dbReference type="SMART" id="SM00387">
    <property type="entry name" value="HATPase_c"/>
    <property type="match status" value="1"/>
</dbReference>
<feature type="domain" description="Histidine kinase" evidence="8">
    <location>
        <begin position="633"/>
        <end position="891"/>
    </location>
</feature>
<dbReference type="FunFam" id="1.10.287.130:FF:000023">
    <property type="entry name" value="Sensor histidine kinase/response regulator, putative"/>
    <property type="match status" value="1"/>
</dbReference>
<name>A0A6G1L2V1_9PEZI</name>
<dbReference type="PROSITE" id="PS50109">
    <property type="entry name" value="HIS_KIN"/>
    <property type="match status" value="1"/>
</dbReference>
<dbReference type="Pfam" id="PF00072">
    <property type="entry name" value="Response_reg"/>
    <property type="match status" value="1"/>
</dbReference>
<feature type="compositionally biased region" description="Low complexity" evidence="7">
    <location>
        <begin position="517"/>
        <end position="540"/>
    </location>
</feature>
<evidence type="ECO:0000259" key="9">
    <source>
        <dbReference type="PROSITE" id="PS50110"/>
    </source>
</evidence>
<feature type="modified residue" description="4-aspartylphosphate" evidence="6">
    <location>
        <position position="1240"/>
    </location>
</feature>
<proteinExistence type="predicted"/>
<dbReference type="InterPro" id="IPR011006">
    <property type="entry name" value="CheY-like_superfamily"/>
</dbReference>
<dbReference type="PANTHER" id="PTHR43047">
    <property type="entry name" value="TWO-COMPONENT HISTIDINE PROTEIN KINASE"/>
    <property type="match status" value="1"/>
</dbReference>
<evidence type="ECO:0000256" key="2">
    <source>
        <dbReference type="ARBA" id="ARBA00012438"/>
    </source>
</evidence>
<dbReference type="Pfam" id="PF02518">
    <property type="entry name" value="HATPase_c"/>
    <property type="match status" value="1"/>
</dbReference>
<dbReference type="PRINTS" id="PR00344">
    <property type="entry name" value="BCTRLSENSOR"/>
</dbReference>
<evidence type="ECO:0000256" key="1">
    <source>
        <dbReference type="ARBA" id="ARBA00000085"/>
    </source>
</evidence>
<dbReference type="InterPro" id="IPR001789">
    <property type="entry name" value="Sig_transdc_resp-reg_receiver"/>
</dbReference>
<dbReference type="InterPro" id="IPR036097">
    <property type="entry name" value="HisK_dim/P_sf"/>
</dbReference>
<dbReference type="InterPro" id="IPR005467">
    <property type="entry name" value="His_kinase_dom"/>
</dbReference>
<dbReference type="GO" id="GO:0005886">
    <property type="term" value="C:plasma membrane"/>
    <property type="evidence" value="ECO:0007669"/>
    <property type="project" value="TreeGrafter"/>
</dbReference>
<feature type="compositionally biased region" description="Basic and acidic residues" evidence="7">
    <location>
        <begin position="304"/>
        <end position="320"/>
    </location>
</feature>
<evidence type="ECO:0000259" key="8">
    <source>
        <dbReference type="PROSITE" id="PS50109"/>
    </source>
</evidence>
<feature type="compositionally biased region" description="Polar residues" evidence="7">
    <location>
        <begin position="356"/>
        <end position="370"/>
    </location>
</feature>
<dbReference type="EMBL" id="ML995866">
    <property type="protein sequence ID" value="KAF2766758.1"/>
    <property type="molecule type" value="Genomic_DNA"/>
</dbReference>
<dbReference type="Gene3D" id="3.30.450.40">
    <property type="match status" value="1"/>
</dbReference>
<dbReference type="InterPro" id="IPR003661">
    <property type="entry name" value="HisK_dim/P_dom"/>
</dbReference>
<dbReference type="InterPro" id="IPR004358">
    <property type="entry name" value="Sig_transdc_His_kin-like_C"/>
</dbReference>
<dbReference type="Pfam" id="PF00512">
    <property type="entry name" value="HisKA"/>
    <property type="match status" value="1"/>
</dbReference>
<feature type="region of interest" description="Disordered" evidence="7">
    <location>
        <begin position="256"/>
        <end position="370"/>
    </location>
</feature>
<keyword evidence="11" id="KW-1185">Reference proteome</keyword>
<dbReference type="Proteomes" id="UP000799436">
    <property type="component" value="Unassembled WGS sequence"/>
</dbReference>
<dbReference type="SUPFAM" id="SSF55781">
    <property type="entry name" value="GAF domain-like"/>
    <property type="match status" value="1"/>
</dbReference>
<dbReference type="GO" id="GO:0000155">
    <property type="term" value="F:phosphorelay sensor kinase activity"/>
    <property type="evidence" value="ECO:0007669"/>
    <property type="project" value="InterPro"/>
</dbReference>
<feature type="region of interest" description="Disordered" evidence="7">
    <location>
        <begin position="418"/>
        <end position="448"/>
    </location>
</feature>
<dbReference type="OrthoDB" id="303614at2759"/>
<dbReference type="Gene3D" id="1.10.287.130">
    <property type="match status" value="1"/>
</dbReference>
<dbReference type="InterPro" id="IPR036890">
    <property type="entry name" value="HATPase_C_sf"/>
</dbReference>
<dbReference type="InterPro" id="IPR003594">
    <property type="entry name" value="HATPase_dom"/>
</dbReference>
<dbReference type="InterPro" id="IPR029016">
    <property type="entry name" value="GAF-like_dom_sf"/>
</dbReference>
<organism evidence="10 11">
    <name type="scientific">Teratosphaeria nubilosa</name>
    <dbReference type="NCBI Taxonomy" id="161662"/>
    <lineage>
        <taxon>Eukaryota</taxon>
        <taxon>Fungi</taxon>
        <taxon>Dikarya</taxon>
        <taxon>Ascomycota</taxon>
        <taxon>Pezizomycotina</taxon>
        <taxon>Dothideomycetes</taxon>
        <taxon>Dothideomycetidae</taxon>
        <taxon>Mycosphaerellales</taxon>
        <taxon>Teratosphaeriaceae</taxon>
        <taxon>Teratosphaeria</taxon>
    </lineage>
</organism>
<dbReference type="SUPFAM" id="SSF52172">
    <property type="entry name" value="CheY-like"/>
    <property type="match status" value="1"/>
</dbReference>
<feature type="compositionally biased region" description="Polar residues" evidence="7">
    <location>
        <begin position="421"/>
        <end position="438"/>
    </location>
</feature>
<dbReference type="Gene3D" id="3.30.565.10">
    <property type="entry name" value="Histidine kinase-like ATPase, C-terminal domain"/>
    <property type="match status" value="1"/>
</dbReference>
<dbReference type="PANTHER" id="PTHR43047:SF72">
    <property type="entry name" value="OSMOSENSING HISTIDINE PROTEIN KINASE SLN1"/>
    <property type="match status" value="1"/>
</dbReference>
<feature type="compositionally biased region" description="Polar residues" evidence="7">
    <location>
        <begin position="292"/>
        <end position="303"/>
    </location>
</feature>
<evidence type="ECO:0000256" key="5">
    <source>
        <dbReference type="ARBA" id="ARBA00022777"/>
    </source>
</evidence>
<dbReference type="FunFam" id="3.30.450.40:FF:000083">
    <property type="entry name" value="Sensor histidine kinase/response regulator, putative (AFU_orthologue AFUA_4G00660)"/>
    <property type="match status" value="1"/>
</dbReference>
<evidence type="ECO:0000313" key="11">
    <source>
        <dbReference type="Proteomes" id="UP000799436"/>
    </source>
</evidence>
<dbReference type="CDD" id="cd17546">
    <property type="entry name" value="REC_hyHK_CKI1_RcsC-like"/>
    <property type="match status" value="1"/>
</dbReference>
<feature type="region of interest" description="Disordered" evidence="7">
    <location>
        <begin position="506"/>
        <end position="554"/>
    </location>
</feature>
<evidence type="ECO:0000256" key="4">
    <source>
        <dbReference type="ARBA" id="ARBA00022679"/>
    </source>
</evidence>
<keyword evidence="4" id="KW-0808">Transferase</keyword>
<dbReference type="SUPFAM" id="SSF55874">
    <property type="entry name" value="ATPase domain of HSP90 chaperone/DNA topoisomerase II/histidine kinase"/>
    <property type="match status" value="1"/>
</dbReference>
<feature type="region of interest" description="Disordered" evidence="7">
    <location>
        <begin position="1100"/>
        <end position="1167"/>
    </location>
</feature>